<feature type="region of interest" description="Disordered" evidence="1">
    <location>
        <begin position="1"/>
        <end position="144"/>
    </location>
</feature>
<reference evidence="2 3" key="1">
    <citation type="submission" date="2014-04" db="EMBL/GenBank/DDBJ databases">
        <authorList>
            <consortium name="DOE Joint Genome Institute"/>
            <person name="Kuo A."/>
            <person name="Kohler A."/>
            <person name="Nagy L.G."/>
            <person name="Floudas D."/>
            <person name="Copeland A."/>
            <person name="Barry K.W."/>
            <person name="Cichocki N."/>
            <person name="Veneault-Fourrey C."/>
            <person name="LaButti K."/>
            <person name="Lindquist E.A."/>
            <person name="Lipzen A."/>
            <person name="Lundell T."/>
            <person name="Morin E."/>
            <person name="Murat C."/>
            <person name="Sun H."/>
            <person name="Tunlid A."/>
            <person name="Henrissat B."/>
            <person name="Grigoriev I.V."/>
            <person name="Hibbett D.S."/>
            <person name="Martin F."/>
            <person name="Nordberg H.P."/>
            <person name="Cantor M.N."/>
            <person name="Hua S.X."/>
        </authorList>
    </citation>
    <scope>NUCLEOTIDE SEQUENCE [LARGE SCALE GENOMIC DNA]</scope>
    <source>
        <strain evidence="2 3">LaAM-08-1</strain>
    </source>
</reference>
<feature type="compositionally biased region" description="Polar residues" evidence="1">
    <location>
        <begin position="90"/>
        <end position="107"/>
    </location>
</feature>
<reference evidence="3" key="2">
    <citation type="submission" date="2015-01" db="EMBL/GenBank/DDBJ databases">
        <title>Evolutionary Origins and Diversification of the Mycorrhizal Mutualists.</title>
        <authorList>
            <consortium name="DOE Joint Genome Institute"/>
            <consortium name="Mycorrhizal Genomics Consortium"/>
            <person name="Kohler A."/>
            <person name="Kuo A."/>
            <person name="Nagy L.G."/>
            <person name="Floudas D."/>
            <person name="Copeland A."/>
            <person name="Barry K.W."/>
            <person name="Cichocki N."/>
            <person name="Veneault-Fourrey C."/>
            <person name="LaButti K."/>
            <person name="Lindquist E.A."/>
            <person name="Lipzen A."/>
            <person name="Lundell T."/>
            <person name="Morin E."/>
            <person name="Murat C."/>
            <person name="Riley R."/>
            <person name="Ohm R."/>
            <person name="Sun H."/>
            <person name="Tunlid A."/>
            <person name="Henrissat B."/>
            <person name="Grigoriev I.V."/>
            <person name="Hibbett D.S."/>
            <person name="Martin F."/>
        </authorList>
    </citation>
    <scope>NUCLEOTIDE SEQUENCE [LARGE SCALE GENOMIC DNA]</scope>
    <source>
        <strain evidence="3">LaAM-08-1</strain>
    </source>
</reference>
<proteinExistence type="predicted"/>
<organism evidence="2 3">
    <name type="scientific">Laccaria amethystina LaAM-08-1</name>
    <dbReference type="NCBI Taxonomy" id="1095629"/>
    <lineage>
        <taxon>Eukaryota</taxon>
        <taxon>Fungi</taxon>
        <taxon>Dikarya</taxon>
        <taxon>Basidiomycota</taxon>
        <taxon>Agaricomycotina</taxon>
        <taxon>Agaricomycetes</taxon>
        <taxon>Agaricomycetidae</taxon>
        <taxon>Agaricales</taxon>
        <taxon>Agaricineae</taxon>
        <taxon>Hydnangiaceae</taxon>
        <taxon>Laccaria</taxon>
    </lineage>
</organism>
<dbReference type="EMBL" id="KN838761">
    <property type="protein sequence ID" value="KIJ95282.1"/>
    <property type="molecule type" value="Genomic_DNA"/>
</dbReference>
<feature type="compositionally biased region" description="Basic and acidic residues" evidence="1">
    <location>
        <begin position="346"/>
        <end position="358"/>
    </location>
</feature>
<feature type="compositionally biased region" description="Low complexity" evidence="1">
    <location>
        <begin position="601"/>
        <end position="615"/>
    </location>
</feature>
<evidence type="ECO:0000313" key="3">
    <source>
        <dbReference type="Proteomes" id="UP000054477"/>
    </source>
</evidence>
<feature type="compositionally biased region" description="Low complexity" evidence="1">
    <location>
        <begin position="257"/>
        <end position="275"/>
    </location>
</feature>
<feature type="non-terminal residue" evidence="2">
    <location>
        <position position="672"/>
    </location>
</feature>
<feature type="compositionally biased region" description="Polar residues" evidence="1">
    <location>
        <begin position="649"/>
        <end position="662"/>
    </location>
</feature>
<sequence length="672" mass="71133">MSKSTSTTAPSSYYPVPSSSSTTKSKRHSLAILPPASPGPRPLHLLDGTITSSPSASASSSSPSTSARASRRQSSISYYTPDRTPDYYTSSPINFHNAARSPSSARGPQSVHVGAGLSRSSSVGRGSPALKGRHGEVQRMSLPLEKEKERPPLTLAEKHAELLHFIAQKEFKCLELRSQLAVHEEELLQLKRKWERIVNRGFEKSQSPQDAASRTPSNTITNPASAVVAGLTGPAVLEGIKEGMHRFLAAGLSITDPNSTPSSPSPPSASLLPLSGQRSSPLLAERTSPLSGGPTTQRWRTHAREKESLSSVSTQATATSATTRYSQCSSSTAASSVGKELGGEDVGERQKPLGESDNFHAAPEVMEHDTGATPSMSPNPVFRRKDRQQGVVEPQQPVPGDPQPQGEPDEEEFDEATFTSSLDLTPSGGAKVRRRNSKDVVPLRWNSGLSAIEPGLTANTTTASSVESSRAPPPPPEPEGTAKVEGSSGAREGTNGNMRAIINTNGHGYAAQTNGRVGRGMNGVGSLPPPSSIPGLGVLTGGGASWMGSVGKKFGELRDNPTFTKSQKRASVLLSDVSQSIVSAWNAPTTPIGSAPPISRTLSTPLPTSPLSPSLLDDDNDDTIRMARVMAPDFKKRHPTPSRPDGRTKPSNKPTATSSNAKTQDEDEEWNW</sequence>
<dbReference type="HOGENOM" id="CLU_021799_0_0_1"/>
<accession>A0A0C9XGM3</accession>
<feature type="compositionally biased region" description="Polar residues" evidence="1">
    <location>
        <begin position="457"/>
        <end position="468"/>
    </location>
</feature>
<feature type="region of interest" description="Disordered" evidence="1">
    <location>
        <begin position="590"/>
        <end position="672"/>
    </location>
</feature>
<feature type="compositionally biased region" description="Low complexity" evidence="1">
    <location>
        <begin position="49"/>
        <end position="89"/>
    </location>
</feature>
<dbReference type="STRING" id="1095629.A0A0C9XGM3"/>
<dbReference type="AlphaFoldDB" id="A0A0C9XGM3"/>
<evidence type="ECO:0000256" key="1">
    <source>
        <dbReference type="SAM" id="MobiDB-lite"/>
    </source>
</evidence>
<name>A0A0C9XGM3_9AGAR</name>
<evidence type="ECO:0000313" key="2">
    <source>
        <dbReference type="EMBL" id="KIJ95282.1"/>
    </source>
</evidence>
<dbReference type="OrthoDB" id="3204900at2759"/>
<dbReference type="Proteomes" id="UP000054477">
    <property type="component" value="Unassembled WGS sequence"/>
</dbReference>
<gene>
    <name evidence="2" type="ORF">K443DRAFT_683121</name>
</gene>
<feature type="compositionally biased region" description="Polar residues" evidence="1">
    <location>
        <begin position="288"/>
        <end position="298"/>
    </location>
</feature>
<feature type="compositionally biased region" description="Low complexity" evidence="1">
    <location>
        <begin position="113"/>
        <end position="127"/>
    </location>
</feature>
<protein>
    <submittedName>
        <fullName evidence="2">Uncharacterized protein</fullName>
    </submittedName>
</protein>
<feature type="compositionally biased region" description="Low complexity" evidence="1">
    <location>
        <begin position="1"/>
        <end position="23"/>
    </location>
</feature>
<feature type="compositionally biased region" description="Low complexity" evidence="1">
    <location>
        <begin position="309"/>
        <end position="336"/>
    </location>
</feature>
<keyword evidence="3" id="KW-1185">Reference proteome</keyword>
<feature type="region of interest" description="Disordered" evidence="1">
    <location>
        <begin position="255"/>
        <end position="497"/>
    </location>
</feature>